<dbReference type="RefSeq" id="WP_349641132.1">
    <property type="nucleotide sequence ID" value="NZ_CAWVOH010000001.1"/>
</dbReference>
<keyword evidence="1" id="KW-0812">Transmembrane</keyword>
<keyword evidence="1" id="KW-1133">Transmembrane helix</keyword>
<proteinExistence type="predicted"/>
<protein>
    <submittedName>
        <fullName evidence="2">SemiSWEET family</fullName>
    </submittedName>
</protein>
<feature type="transmembrane region" description="Helical" evidence="1">
    <location>
        <begin position="22"/>
        <end position="42"/>
    </location>
</feature>
<dbReference type="InterPro" id="IPR004316">
    <property type="entry name" value="SWEET_rpt"/>
</dbReference>
<evidence type="ECO:0000313" key="3">
    <source>
        <dbReference type="Proteomes" id="UP001314241"/>
    </source>
</evidence>
<keyword evidence="3" id="KW-1185">Reference proteome</keyword>
<sequence length="101" mass="11475">MHVDNYTSEEERDERRIKLLHVVSRVAIFACALMYISYISNIRDNLAGHPVDPIPAIMGLVNGVLWTAYGWLKTHKDWPLIIADVPGVIFCGLTLITIYIH</sequence>
<comment type="caution">
    <text evidence="2">The sequence shown here is derived from an EMBL/GenBank/DDBJ whole genome shotgun (WGS) entry which is preliminary data.</text>
</comment>
<gene>
    <name evidence="2" type="ORF">R54876_GBNLAHCA_00126</name>
</gene>
<evidence type="ECO:0000256" key="1">
    <source>
        <dbReference type="SAM" id="Phobius"/>
    </source>
</evidence>
<dbReference type="EMBL" id="CAWVOH010000001">
    <property type="protein sequence ID" value="CAK8053569.1"/>
    <property type="molecule type" value="Genomic_DNA"/>
</dbReference>
<dbReference type="Pfam" id="PF03083">
    <property type="entry name" value="MtN3_slv"/>
    <property type="match status" value="1"/>
</dbReference>
<feature type="transmembrane region" description="Helical" evidence="1">
    <location>
        <begin position="54"/>
        <end position="72"/>
    </location>
</feature>
<dbReference type="Proteomes" id="UP001314241">
    <property type="component" value="Unassembled WGS sequence"/>
</dbReference>
<dbReference type="Gene3D" id="1.20.1280.290">
    <property type="match status" value="1"/>
</dbReference>
<reference evidence="2 3" key="1">
    <citation type="submission" date="2024-01" db="EMBL/GenBank/DDBJ databases">
        <authorList>
            <person name="Botero Cardona J."/>
        </authorList>
    </citation>
    <scope>NUCLEOTIDE SEQUENCE [LARGE SCALE GENOMIC DNA]</scope>
    <source>
        <strain evidence="2 3">LMG 33000</strain>
    </source>
</reference>
<name>A0ABM9N365_9LACO</name>
<keyword evidence="1" id="KW-0472">Membrane</keyword>
<accession>A0ABM9N365</accession>
<feature type="transmembrane region" description="Helical" evidence="1">
    <location>
        <begin position="79"/>
        <end position="100"/>
    </location>
</feature>
<evidence type="ECO:0000313" key="2">
    <source>
        <dbReference type="EMBL" id="CAK8053569.1"/>
    </source>
</evidence>
<organism evidence="2 3">
    <name type="scientific">Eupransor demetentiae</name>
    <dbReference type="NCBI Taxonomy" id="3109584"/>
    <lineage>
        <taxon>Bacteria</taxon>
        <taxon>Bacillati</taxon>
        <taxon>Bacillota</taxon>
        <taxon>Bacilli</taxon>
        <taxon>Lactobacillales</taxon>
        <taxon>Lactobacillaceae</taxon>
        <taxon>Eupransor</taxon>
    </lineage>
</organism>